<accession>A0A7D9LEX6</accession>
<feature type="domain" description="DNA helicase Pif1-like DEAD-box helicase" evidence="2">
    <location>
        <begin position="4"/>
        <end position="186"/>
    </location>
</feature>
<proteinExistence type="inferred from homology"/>
<dbReference type="GO" id="GO:0016787">
    <property type="term" value="F:hydrolase activity"/>
    <property type="evidence" value="ECO:0007669"/>
    <property type="project" value="UniProtKB-KW"/>
</dbReference>
<evidence type="ECO:0000313" key="3">
    <source>
        <dbReference type="EMBL" id="CAB4032670.1"/>
    </source>
</evidence>
<keyword evidence="1" id="KW-0233">DNA recombination</keyword>
<keyword evidence="1" id="KW-0227">DNA damage</keyword>
<keyword evidence="1 3" id="KW-0347">Helicase</keyword>
<dbReference type="GO" id="GO:0006281">
    <property type="term" value="P:DNA repair"/>
    <property type="evidence" value="ECO:0007669"/>
    <property type="project" value="UniProtKB-KW"/>
</dbReference>
<dbReference type="OrthoDB" id="416437at2759"/>
<name>A0A7D9LEX6_PARCT</name>
<comment type="catalytic activity">
    <reaction evidence="1">
        <text>ATP + H2O = ADP + phosphate + H(+)</text>
        <dbReference type="Rhea" id="RHEA:13065"/>
        <dbReference type="ChEBI" id="CHEBI:15377"/>
        <dbReference type="ChEBI" id="CHEBI:15378"/>
        <dbReference type="ChEBI" id="CHEBI:30616"/>
        <dbReference type="ChEBI" id="CHEBI:43474"/>
        <dbReference type="ChEBI" id="CHEBI:456216"/>
        <dbReference type="EC" id="5.6.2.3"/>
    </reaction>
</comment>
<dbReference type="EC" id="5.6.2.3" evidence="1"/>
<dbReference type="Proteomes" id="UP001152795">
    <property type="component" value="Unassembled WGS sequence"/>
</dbReference>
<comment type="cofactor">
    <cofactor evidence="1">
        <name>Mg(2+)</name>
        <dbReference type="ChEBI" id="CHEBI:18420"/>
    </cofactor>
</comment>
<dbReference type="SUPFAM" id="SSF52540">
    <property type="entry name" value="P-loop containing nucleoside triphosphate hydrolases"/>
    <property type="match status" value="1"/>
</dbReference>
<dbReference type="InterPro" id="IPR027417">
    <property type="entry name" value="P-loop_NTPase"/>
</dbReference>
<dbReference type="GO" id="GO:0000723">
    <property type="term" value="P:telomere maintenance"/>
    <property type="evidence" value="ECO:0007669"/>
    <property type="project" value="InterPro"/>
</dbReference>
<dbReference type="GO" id="GO:0006310">
    <property type="term" value="P:DNA recombination"/>
    <property type="evidence" value="ECO:0007669"/>
    <property type="project" value="UniProtKB-KW"/>
</dbReference>
<reference evidence="3" key="1">
    <citation type="submission" date="2020-04" db="EMBL/GenBank/DDBJ databases">
        <authorList>
            <person name="Alioto T."/>
            <person name="Alioto T."/>
            <person name="Gomez Garrido J."/>
        </authorList>
    </citation>
    <scope>NUCLEOTIDE SEQUENCE</scope>
    <source>
        <strain evidence="3">A484AB</strain>
    </source>
</reference>
<keyword evidence="4" id="KW-1185">Reference proteome</keyword>
<evidence type="ECO:0000313" key="4">
    <source>
        <dbReference type="Proteomes" id="UP001152795"/>
    </source>
</evidence>
<keyword evidence="1" id="KW-0234">DNA repair</keyword>
<dbReference type="GO" id="GO:0043139">
    <property type="term" value="F:5'-3' DNA helicase activity"/>
    <property type="evidence" value="ECO:0007669"/>
    <property type="project" value="UniProtKB-EC"/>
</dbReference>
<gene>
    <name evidence="3" type="ORF">PACLA_8A058081</name>
</gene>
<keyword evidence="1" id="KW-0067">ATP-binding</keyword>
<dbReference type="PANTHER" id="PTHR47642">
    <property type="entry name" value="ATP-DEPENDENT DNA HELICASE"/>
    <property type="match status" value="1"/>
</dbReference>
<evidence type="ECO:0000256" key="1">
    <source>
        <dbReference type="RuleBase" id="RU363044"/>
    </source>
</evidence>
<keyword evidence="1" id="KW-0378">Hydrolase</keyword>
<dbReference type="Pfam" id="PF05970">
    <property type="entry name" value="PIF1"/>
    <property type="match status" value="1"/>
</dbReference>
<dbReference type="EMBL" id="CACRXK020018590">
    <property type="protein sequence ID" value="CAB4032670.1"/>
    <property type="molecule type" value="Genomic_DNA"/>
</dbReference>
<organism evidence="3 4">
    <name type="scientific">Paramuricea clavata</name>
    <name type="common">Red gorgonian</name>
    <name type="synonym">Violescent sea-whip</name>
    <dbReference type="NCBI Taxonomy" id="317549"/>
    <lineage>
        <taxon>Eukaryota</taxon>
        <taxon>Metazoa</taxon>
        <taxon>Cnidaria</taxon>
        <taxon>Anthozoa</taxon>
        <taxon>Octocorallia</taxon>
        <taxon>Malacalcyonacea</taxon>
        <taxon>Plexauridae</taxon>
        <taxon>Paramuricea</taxon>
    </lineage>
</organism>
<dbReference type="AlphaFoldDB" id="A0A7D9LEX6"/>
<comment type="similarity">
    <text evidence="1">Belongs to the helicase family.</text>
</comment>
<dbReference type="InterPro" id="IPR051055">
    <property type="entry name" value="PIF1_helicase"/>
</dbReference>
<protein>
    <recommendedName>
        <fullName evidence="1">ATP-dependent DNA helicase</fullName>
        <ecNumber evidence="1">5.6.2.3</ecNumber>
    </recommendedName>
</protein>
<dbReference type="Gene3D" id="3.40.50.300">
    <property type="entry name" value="P-loop containing nucleotide triphosphate hydrolases"/>
    <property type="match status" value="1"/>
</dbReference>
<comment type="caution">
    <text evidence="3">The sequence shown here is derived from an EMBL/GenBank/DDBJ whole genome shotgun (WGS) entry which is preliminary data.</text>
</comment>
<dbReference type="InterPro" id="IPR010285">
    <property type="entry name" value="DNA_helicase_pif1-like_DEAD"/>
</dbReference>
<dbReference type="GO" id="GO:0005524">
    <property type="term" value="F:ATP binding"/>
    <property type="evidence" value="ECO:0007669"/>
    <property type="project" value="UniProtKB-KW"/>
</dbReference>
<evidence type="ECO:0000259" key="2">
    <source>
        <dbReference type="Pfam" id="PF05970"/>
    </source>
</evidence>
<keyword evidence="1" id="KW-0547">Nucleotide-binding</keyword>
<dbReference type="PANTHER" id="PTHR47642:SF6">
    <property type="entry name" value="ATP-DEPENDENT DNA HELICASE"/>
    <property type="match status" value="1"/>
</dbReference>
<sequence>MIINSVAGTGKSYPIAAVREKDKCVITATTGKASFNISGVTIHSLLKLPVNYKYQKELSGQSLAMLQDRLASIEYILIDEYSMLGQKSFGWIDRRCRQATGLHEQIFGGKSIILIGDPGQLPPVCDKLLYHNKPSNSIAEQGYYAYQMFDKAIVLTVNKRVGGNSSDQQKFRDSLFRLRNGDSSEDDWKLLLTRQPSEVMQIIIIVMATSLCTCKGASVV</sequence>